<feature type="domain" description="SAM-dependent MTase DRM-type" evidence="10">
    <location>
        <begin position="246"/>
        <end position="572"/>
    </location>
</feature>
<gene>
    <name evidence="11" type="ORF">Lalb_Chr16g0382201</name>
</gene>
<sequence length="572" mass="64744">MDDPEGDGSSNEYNWNTDDEDEVFGIPSSVPNIIQQSCGHNLLVSSSTCTCTKHGKLILHFVGMGFSKEQVIKAIEENGCLAFYLNMFNLTLEDPSAGASNRPYSSAKKIDIQLDSSDDEDSYPGSGEKSLNFERDKILTVLVSMEYPIEEALIAIEKCGPEAEICELTDFICAAQLEKEIDSQLQNLPKKKHDASVYMHKKRRDGYYFHREKRLKLDDEMEMMQMRSSESMTGFGTRNQLYPAVTRRLRHKVTAGQPYFYYENVAGAPKGVWRKISSFLFEIEPEFVDSKYFCAAARKRGYIHNLPIENRSRLLPIPPLTIQEALPTTKRWWPSWDTRAQLNCLITTIAPATVTEKIRKALEECDAKPPPTVREYVVKECRNWNLVWVGKNKVAPLEPDEYEMLLGFPKDHTRGGGINRTMRYKALGNAFQVDTVAYHLSVLKGRFPKGINVLSLFSGIGGAEVALHGLGIMLRNVVSVEVAEENRNILRSWWEQTNQQGNLIEVKDVQNVTCGQLEQWITSFGGFDLIIGGSPCNNISGSNRVSRNGLEGKHSSLFYEYYRIVEAMMHIQ</sequence>
<keyword evidence="12" id="KW-1185">Reference proteome</keyword>
<dbReference type="InterPro" id="IPR018117">
    <property type="entry name" value="C5_DNA_meth_AS"/>
</dbReference>
<evidence type="ECO:0000256" key="1">
    <source>
        <dbReference type="ARBA" id="ARBA00004123"/>
    </source>
</evidence>
<dbReference type="SUPFAM" id="SSF53335">
    <property type="entry name" value="S-adenosyl-L-methionine-dependent methyltransferases"/>
    <property type="match status" value="2"/>
</dbReference>
<dbReference type="EC" id="2.1.1.37" evidence="2"/>
<dbReference type="GO" id="GO:0005634">
    <property type="term" value="C:nucleus"/>
    <property type="evidence" value="ECO:0007669"/>
    <property type="project" value="UniProtKB-SubCell"/>
</dbReference>
<accession>A0A6A4P5S7</accession>
<dbReference type="InterPro" id="IPR050390">
    <property type="entry name" value="C5-Methyltransferase"/>
</dbReference>
<evidence type="ECO:0000256" key="9">
    <source>
        <dbReference type="PROSITE-ProRule" id="PRU01016"/>
    </source>
</evidence>
<dbReference type="PROSITE" id="PS51679">
    <property type="entry name" value="SAM_MT_C5"/>
    <property type="match status" value="1"/>
</dbReference>
<dbReference type="EMBL" id="WOCE01000016">
    <property type="protein sequence ID" value="KAE9597020.1"/>
    <property type="molecule type" value="Genomic_DNA"/>
</dbReference>
<reference evidence="12" key="1">
    <citation type="journal article" date="2020" name="Nat. Commun.">
        <title>Genome sequence of the cluster root forming white lupin.</title>
        <authorList>
            <person name="Hufnagel B."/>
            <person name="Marques A."/>
            <person name="Soriano A."/>
            <person name="Marques L."/>
            <person name="Divol F."/>
            <person name="Doumas P."/>
            <person name="Sallet E."/>
            <person name="Mancinotti D."/>
            <person name="Carrere S."/>
            <person name="Marande W."/>
            <person name="Arribat S."/>
            <person name="Keller J."/>
            <person name="Huneau C."/>
            <person name="Blein T."/>
            <person name="Aime D."/>
            <person name="Laguerre M."/>
            <person name="Taylor J."/>
            <person name="Schubert V."/>
            <person name="Nelson M."/>
            <person name="Geu-Flores F."/>
            <person name="Crespi M."/>
            <person name="Gallardo-Guerrero K."/>
            <person name="Delaux P.-M."/>
            <person name="Salse J."/>
            <person name="Berges H."/>
            <person name="Guyot R."/>
            <person name="Gouzy J."/>
            <person name="Peret B."/>
        </authorList>
    </citation>
    <scope>NUCLEOTIDE SEQUENCE [LARGE SCALE GENOMIC DNA]</scope>
    <source>
        <strain evidence="12">cv. Amiga</strain>
    </source>
</reference>
<evidence type="ECO:0000256" key="3">
    <source>
        <dbReference type="ARBA" id="ARBA00022603"/>
    </source>
</evidence>
<comment type="caution">
    <text evidence="11">The sequence shown here is derived from an EMBL/GenBank/DDBJ whole genome shotgun (WGS) entry which is preliminary data.</text>
</comment>
<comment type="similarity">
    <text evidence="9">Belongs to the class I-like SAM-binding methyltransferase superfamily. C5-methyltransferase family.</text>
</comment>
<dbReference type="PANTHER" id="PTHR23068">
    <property type="entry name" value="DNA CYTOSINE-5- -METHYLTRANSFERASE 3-RELATED"/>
    <property type="match status" value="1"/>
</dbReference>
<dbReference type="AlphaFoldDB" id="A0A6A4P5S7"/>
<dbReference type="Proteomes" id="UP000447434">
    <property type="component" value="Chromosome 16"/>
</dbReference>
<evidence type="ECO:0000256" key="2">
    <source>
        <dbReference type="ARBA" id="ARBA00011975"/>
    </source>
</evidence>
<keyword evidence="8" id="KW-0539">Nucleus</keyword>
<dbReference type="PROSITE" id="PS51680">
    <property type="entry name" value="SAM_MT_DRM"/>
    <property type="match status" value="1"/>
</dbReference>
<keyword evidence="5 9" id="KW-0949">S-adenosyl-L-methionine</keyword>
<dbReference type="GO" id="GO:0032259">
    <property type="term" value="P:methylation"/>
    <property type="evidence" value="ECO:0007669"/>
    <property type="project" value="UniProtKB-KW"/>
</dbReference>
<dbReference type="OrthoDB" id="641149at2759"/>
<evidence type="ECO:0000256" key="8">
    <source>
        <dbReference type="ARBA" id="ARBA00023242"/>
    </source>
</evidence>
<keyword evidence="3 9" id="KW-0489">Methyltransferase</keyword>
<dbReference type="Pfam" id="PF00145">
    <property type="entry name" value="DNA_methylase"/>
    <property type="match status" value="1"/>
</dbReference>
<keyword evidence="6" id="KW-0677">Repeat</keyword>
<proteinExistence type="inferred from homology"/>
<organism evidence="11 12">
    <name type="scientific">Lupinus albus</name>
    <name type="common">White lupine</name>
    <name type="synonym">Lupinus termis</name>
    <dbReference type="NCBI Taxonomy" id="3870"/>
    <lineage>
        <taxon>Eukaryota</taxon>
        <taxon>Viridiplantae</taxon>
        <taxon>Streptophyta</taxon>
        <taxon>Embryophyta</taxon>
        <taxon>Tracheophyta</taxon>
        <taxon>Spermatophyta</taxon>
        <taxon>Magnoliopsida</taxon>
        <taxon>eudicotyledons</taxon>
        <taxon>Gunneridae</taxon>
        <taxon>Pentapetalae</taxon>
        <taxon>rosids</taxon>
        <taxon>fabids</taxon>
        <taxon>Fabales</taxon>
        <taxon>Fabaceae</taxon>
        <taxon>Papilionoideae</taxon>
        <taxon>50 kb inversion clade</taxon>
        <taxon>genistoids sensu lato</taxon>
        <taxon>core genistoids</taxon>
        <taxon>Genisteae</taxon>
        <taxon>Lupinus</taxon>
    </lineage>
</organism>
<dbReference type="InterPro" id="IPR030380">
    <property type="entry name" value="SAM_MeTfrase_DRM"/>
</dbReference>
<protein>
    <recommendedName>
        <fullName evidence="2">DNA (cytosine-5-)-methyltransferase</fullName>
        <ecNumber evidence="2">2.1.1.37</ecNumber>
    </recommendedName>
</protein>
<dbReference type="InterPro" id="IPR001525">
    <property type="entry name" value="C5_MeTfrase"/>
</dbReference>
<name>A0A6A4P5S7_LUPAL</name>
<keyword evidence="4 9" id="KW-0808">Transferase</keyword>
<dbReference type="GO" id="GO:0003886">
    <property type="term" value="F:DNA (cytosine-5-)-methyltransferase activity"/>
    <property type="evidence" value="ECO:0007669"/>
    <property type="project" value="UniProtKB-EC"/>
</dbReference>
<comment type="subcellular location">
    <subcellularLocation>
        <location evidence="1">Nucleus</location>
    </subcellularLocation>
</comment>
<feature type="active site" evidence="9">
    <location>
        <position position="536"/>
    </location>
</feature>
<evidence type="ECO:0000256" key="6">
    <source>
        <dbReference type="ARBA" id="ARBA00022737"/>
    </source>
</evidence>
<dbReference type="InterPro" id="IPR029063">
    <property type="entry name" value="SAM-dependent_MTases_sf"/>
</dbReference>
<evidence type="ECO:0000256" key="4">
    <source>
        <dbReference type="ARBA" id="ARBA00022679"/>
    </source>
</evidence>
<evidence type="ECO:0000313" key="11">
    <source>
        <dbReference type="EMBL" id="KAE9597020.1"/>
    </source>
</evidence>
<dbReference type="Gene3D" id="3.40.50.150">
    <property type="entry name" value="Vaccinia Virus protein VP39"/>
    <property type="match status" value="2"/>
</dbReference>
<evidence type="ECO:0000256" key="5">
    <source>
        <dbReference type="ARBA" id="ARBA00022691"/>
    </source>
</evidence>
<evidence type="ECO:0000259" key="10">
    <source>
        <dbReference type="PROSITE" id="PS51680"/>
    </source>
</evidence>
<dbReference type="PANTHER" id="PTHR23068:SF25">
    <property type="entry name" value="DNA (CYTOSINE-5)-METHYLTRANSFERASE DRM2"/>
    <property type="match status" value="1"/>
</dbReference>
<dbReference type="GO" id="GO:0003677">
    <property type="term" value="F:DNA binding"/>
    <property type="evidence" value="ECO:0007669"/>
    <property type="project" value="UniProtKB-KW"/>
</dbReference>
<keyword evidence="7" id="KW-0238">DNA-binding</keyword>
<evidence type="ECO:0000256" key="7">
    <source>
        <dbReference type="ARBA" id="ARBA00023125"/>
    </source>
</evidence>
<evidence type="ECO:0000313" key="12">
    <source>
        <dbReference type="Proteomes" id="UP000447434"/>
    </source>
</evidence>
<dbReference type="PROSITE" id="PS00094">
    <property type="entry name" value="C5_MTASE_1"/>
    <property type="match status" value="1"/>
</dbReference>